<evidence type="ECO:0008006" key="6">
    <source>
        <dbReference type="Google" id="ProtNLM"/>
    </source>
</evidence>
<evidence type="ECO:0000256" key="1">
    <source>
        <dbReference type="ARBA" id="ARBA00022441"/>
    </source>
</evidence>
<evidence type="ECO:0000256" key="2">
    <source>
        <dbReference type="ARBA" id="ARBA00022737"/>
    </source>
</evidence>
<accession>A0AAD7Y396</accession>
<sequence>MTSENVFAPGYRMYTKALALLIRNIGDSIFGLLAVALLVVLSAKQQTQVVATNPPRAYGSRCVYVDYTIYCYGGSQSYLDDFNVDLQGTQQFFSLNVSGPINAVDNASSWRMIDLKDQAMRPEPNMFFFMDAMDTPEHKLFVISGGAGSSFGGPALVNPLIYYDVQTQQWNSIDSSKNRTQRVLGSMIFDKAGSGDRFFVWGGDRSMYYVGYQDGTSIDMNMSILTYNDWSWTSPTNTLPTNSHYAVRPRTQHAAAQGGDGRIYITGGLQTGENTRTEENSTIGLLVSASMAETLVYDVNTGWSIKPTVGDIPSQRMYHSMVPAADGKSFFCYGGSDTSSILSRDHLPVPNPVHDVAYILDISDPERLEWKNVTDIFMRSMGSSSWNSGRYLRFLHSSILLNNKSLFVLFGANNQDVQTDFFIIDTTTWNLTNSFDWITDTNNQSGDNDRASAGDSISGGTIAGIVIGSIAAVAIMIGLVSLIIYRKRKASMDKHKPNVVTASYNDSNNRTPNTSSSLTLALNRSYNIPSNPNVPTVKPHSDEIFKIKAVKPDGE</sequence>
<evidence type="ECO:0000256" key="3">
    <source>
        <dbReference type="SAM" id="Phobius"/>
    </source>
</evidence>
<dbReference type="GeneID" id="83208588"/>
<keyword evidence="1" id="KW-0880">Kelch repeat</keyword>
<keyword evidence="3" id="KW-1133">Transmembrane helix</keyword>
<keyword evidence="3" id="KW-0812">Transmembrane</keyword>
<reference evidence="4 5" key="1">
    <citation type="submission" date="2023-03" db="EMBL/GenBank/DDBJ databases">
        <title>Genome sequence of Lichtheimia ornata CBS 291.66.</title>
        <authorList>
            <person name="Mohabir J.T."/>
            <person name="Shea T.P."/>
            <person name="Kurbessoian T."/>
            <person name="Berby B."/>
            <person name="Fontaine J."/>
            <person name="Livny J."/>
            <person name="Gnirke A."/>
            <person name="Stajich J.E."/>
            <person name="Cuomo C.A."/>
        </authorList>
    </citation>
    <scope>NUCLEOTIDE SEQUENCE [LARGE SCALE GENOMIC DNA]</scope>
    <source>
        <strain evidence="4">CBS 291.66</strain>
    </source>
</reference>
<proteinExistence type="predicted"/>
<dbReference type="RefSeq" id="XP_058347905.1">
    <property type="nucleotide sequence ID" value="XM_058481267.1"/>
</dbReference>
<protein>
    <recommendedName>
        <fullName evidence="6">Kelch repeat protein</fullName>
    </recommendedName>
</protein>
<keyword evidence="5" id="KW-1185">Reference proteome</keyword>
<dbReference type="Proteomes" id="UP001234581">
    <property type="component" value="Unassembled WGS sequence"/>
</dbReference>
<dbReference type="AlphaFoldDB" id="A0AAD7Y396"/>
<gene>
    <name evidence="4" type="ORF">O0I10_001170</name>
</gene>
<comment type="caution">
    <text evidence="4">The sequence shown here is derived from an EMBL/GenBank/DDBJ whole genome shotgun (WGS) entry which is preliminary data.</text>
</comment>
<dbReference type="InterPro" id="IPR015915">
    <property type="entry name" value="Kelch-typ_b-propeller"/>
</dbReference>
<feature type="transmembrane region" description="Helical" evidence="3">
    <location>
        <begin position="21"/>
        <end position="43"/>
    </location>
</feature>
<dbReference type="SUPFAM" id="SSF117281">
    <property type="entry name" value="Kelch motif"/>
    <property type="match status" value="1"/>
</dbReference>
<dbReference type="PANTHER" id="PTHR46093">
    <property type="entry name" value="ACYL-COA-BINDING DOMAIN-CONTAINING PROTEIN 5"/>
    <property type="match status" value="1"/>
</dbReference>
<dbReference type="Gene3D" id="2.120.10.80">
    <property type="entry name" value="Kelch-type beta propeller"/>
    <property type="match status" value="2"/>
</dbReference>
<evidence type="ECO:0000313" key="5">
    <source>
        <dbReference type="Proteomes" id="UP001234581"/>
    </source>
</evidence>
<dbReference type="PANTHER" id="PTHR46093:SF16">
    <property type="entry name" value="MULTIPLE EGF-LIKE-DOMAINS 8"/>
    <property type="match status" value="1"/>
</dbReference>
<keyword evidence="3" id="KW-0472">Membrane</keyword>
<dbReference type="EMBL" id="JARTCD010000003">
    <property type="protein sequence ID" value="KAJ8662993.1"/>
    <property type="molecule type" value="Genomic_DNA"/>
</dbReference>
<organism evidence="4 5">
    <name type="scientific">Lichtheimia ornata</name>
    <dbReference type="NCBI Taxonomy" id="688661"/>
    <lineage>
        <taxon>Eukaryota</taxon>
        <taxon>Fungi</taxon>
        <taxon>Fungi incertae sedis</taxon>
        <taxon>Mucoromycota</taxon>
        <taxon>Mucoromycotina</taxon>
        <taxon>Mucoromycetes</taxon>
        <taxon>Mucorales</taxon>
        <taxon>Lichtheimiaceae</taxon>
        <taxon>Lichtheimia</taxon>
    </lineage>
</organism>
<keyword evidence="2" id="KW-0677">Repeat</keyword>
<feature type="transmembrane region" description="Helical" evidence="3">
    <location>
        <begin position="462"/>
        <end position="485"/>
    </location>
</feature>
<evidence type="ECO:0000313" key="4">
    <source>
        <dbReference type="EMBL" id="KAJ8662993.1"/>
    </source>
</evidence>
<name>A0AAD7Y396_9FUNG</name>